<keyword evidence="6" id="KW-1185">Reference proteome</keyword>
<evidence type="ECO:0000256" key="2">
    <source>
        <dbReference type="ARBA" id="ARBA00022801"/>
    </source>
</evidence>
<comment type="similarity">
    <text evidence="1">Belongs to the acyl coenzyme A hydrolase family.</text>
</comment>
<dbReference type="InterPro" id="IPR040170">
    <property type="entry name" value="Cytosol_ACT"/>
</dbReference>
<accession>A0A2T7UVQ9</accession>
<dbReference type="EMBL" id="QDDR01000002">
    <property type="protein sequence ID" value="PVE48762.1"/>
    <property type="molecule type" value="Genomic_DNA"/>
</dbReference>
<protein>
    <submittedName>
        <fullName evidence="5">Acyl-CoA thioesterase</fullName>
    </submittedName>
</protein>
<dbReference type="Proteomes" id="UP000244810">
    <property type="component" value="Unassembled WGS sequence"/>
</dbReference>
<organism evidence="5 6">
    <name type="scientific">Pararhodobacter aggregans</name>
    <dbReference type="NCBI Taxonomy" id="404875"/>
    <lineage>
        <taxon>Bacteria</taxon>
        <taxon>Pseudomonadati</taxon>
        <taxon>Pseudomonadota</taxon>
        <taxon>Alphaproteobacteria</taxon>
        <taxon>Rhodobacterales</taxon>
        <taxon>Paracoccaceae</taxon>
        <taxon>Pararhodobacter</taxon>
    </lineage>
</organism>
<dbReference type="GO" id="GO:0005829">
    <property type="term" value="C:cytosol"/>
    <property type="evidence" value="ECO:0007669"/>
    <property type="project" value="TreeGrafter"/>
</dbReference>
<feature type="domain" description="HotDog ACOT-type" evidence="4">
    <location>
        <begin position="5"/>
        <end position="117"/>
    </location>
</feature>
<dbReference type="GO" id="GO:0006637">
    <property type="term" value="P:acyl-CoA metabolic process"/>
    <property type="evidence" value="ECO:0007669"/>
    <property type="project" value="TreeGrafter"/>
</dbReference>
<dbReference type="PANTHER" id="PTHR11049:SF5">
    <property type="entry name" value="ACYL-COA THIOESTER HYDROLASE YCIA"/>
    <property type="match status" value="1"/>
</dbReference>
<dbReference type="GO" id="GO:0052816">
    <property type="term" value="F:long-chain fatty acyl-CoA hydrolase activity"/>
    <property type="evidence" value="ECO:0007669"/>
    <property type="project" value="TreeGrafter"/>
</dbReference>
<sequence length="127" mass="13473">MTDKPQGELTLQTVPMPADTNANGDIFGGWVLSQMDIAGGVAAHRRSGGRTATVAINAMRFHAPVLVGDLFTVYTSILRTGTTSMTIHVEAWVQRPALSAPIQVTEADFTFVAIESSGVKRPLPPAP</sequence>
<dbReference type="RefSeq" id="WP_107750284.1">
    <property type="nucleotide sequence ID" value="NZ_JBLWSZ010000048.1"/>
</dbReference>
<dbReference type="PANTHER" id="PTHR11049">
    <property type="entry name" value="ACYL COENZYME A THIOESTER HYDROLASE"/>
    <property type="match status" value="1"/>
</dbReference>
<dbReference type="Gene3D" id="3.10.129.10">
    <property type="entry name" value="Hotdog Thioesterase"/>
    <property type="match status" value="1"/>
</dbReference>
<dbReference type="AlphaFoldDB" id="A0A2T7UVQ9"/>
<gene>
    <name evidence="5" type="ORF">DDE23_06845</name>
</gene>
<dbReference type="OrthoDB" id="9801856at2"/>
<dbReference type="PROSITE" id="PS51770">
    <property type="entry name" value="HOTDOG_ACOT"/>
    <property type="match status" value="1"/>
</dbReference>
<dbReference type="SUPFAM" id="SSF54637">
    <property type="entry name" value="Thioesterase/thiol ester dehydrase-isomerase"/>
    <property type="match status" value="1"/>
</dbReference>
<evidence type="ECO:0000259" key="4">
    <source>
        <dbReference type="PROSITE" id="PS51770"/>
    </source>
</evidence>
<dbReference type="InterPro" id="IPR029069">
    <property type="entry name" value="HotDog_dom_sf"/>
</dbReference>
<keyword evidence="2 3" id="KW-0378">Hydrolase</keyword>
<dbReference type="GO" id="GO:0009062">
    <property type="term" value="P:fatty acid catabolic process"/>
    <property type="evidence" value="ECO:0007669"/>
    <property type="project" value="TreeGrafter"/>
</dbReference>
<proteinExistence type="inferred from homology"/>
<dbReference type="InterPro" id="IPR006683">
    <property type="entry name" value="Thioestr_dom"/>
</dbReference>
<dbReference type="Pfam" id="PF03061">
    <property type="entry name" value="4HBT"/>
    <property type="match status" value="1"/>
</dbReference>
<evidence type="ECO:0000256" key="1">
    <source>
        <dbReference type="ARBA" id="ARBA00010458"/>
    </source>
</evidence>
<reference evidence="5 6" key="1">
    <citation type="journal article" date="2011" name="Syst. Appl. Microbiol.">
        <title>Defluviimonas denitrificans gen. nov., sp. nov., and Pararhodobacter aggregans gen. nov., sp. nov., non-phototrophic Rhodobacteraceae from the biofilter of a marine aquaculture.</title>
        <authorList>
            <person name="Foesel B.U."/>
            <person name="Drake H.L."/>
            <person name="Schramm A."/>
        </authorList>
    </citation>
    <scope>NUCLEOTIDE SEQUENCE [LARGE SCALE GENOMIC DNA]</scope>
    <source>
        <strain evidence="5 6">D1-19</strain>
    </source>
</reference>
<comment type="caution">
    <text evidence="5">The sequence shown here is derived from an EMBL/GenBank/DDBJ whole genome shotgun (WGS) entry which is preliminary data.</text>
</comment>
<evidence type="ECO:0000256" key="3">
    <source>
        <dbReference type="PROSITE-ProRule" id="PRU01106"/>
    </source>
</evidence>
<evidence type="ECO:0000313" key="6">
    <source>
        <dbReference type="Proteomes" id="UP000244810"/>
    </source>
</evidence>
<name>A0A2T7UVQ9_9RHOB</name>
<evidence type="ECO:0000313" key="5">
    <source>
        <dbReference type="EMBL" id="PVE48762.1"/>
    </source>
</evidence>
<dbReference type="InterPro" id="IPR033120">
    <property type="entry name" value="HOTDOG_ACOT"/>
</dbReference>
<dbReference type="CDD" id="cd03442">
    <property type="entry name" value="BFIT_BACH"/>
    <property type="match status" value="1"/>
</dbReference>